<feature type="region of interest" description="Disordered" evidence="1">
    <location>
        <begin position="41"/>
        <end position="65"/>
    </location>
</feature>
<gene>
    <name evidence="2" type="ORF">GB928_008300</name>
</gene>
<organism evidence="2 3">
    <name type="scientific">Shinella curvata</name>
    <dbReference type="NCBI Taxonomy" id="1817964"/>
    <lineage>
        <taxon>Bacteria</taxon>
        <taxon>Pseudomonadati</taxon>
        <taxon>Pseudomonadota</taxon>
        <taxon>Alphaproteobacteria</taxon>
        <taxon>Hyphomicrobiales</taxon>
        <taxon>Rhizobiaceae</taxon>
        <taxon>Shinella</taxon>
    </lineage>
</organism>
<dbReference type="RefSeq" id="WP_244761135.1">
    <property type="nucleotide sequence ID" value="NZ_JALJCJ010000003.1"/>
</dbReference>
<evidence type="ECO:0000313" key="2">
    <source>
        <dbReference type="EMBL" id="MDO6121181.1"/>
    </source>
</evidence>
<dbReference type="Pfam" id="PF11154">
    <property type="entry name" value="DUF2934"/>
    <property type="match status" value="1"/>
</dbReference>
<protein>
    <submittedName>
        <fullName evidence="2">DUF2934 domain-containing protein</fullName>
    </submittedName>
</protein>
<reference evidence="2" key="1">
    <citation type="submission" date="2022-04" db="EMBL/GenBank/DDBJ databases">
        <title>Shinella lacus sp. nov., a novel member of the genus Shinella from water.</title>
        <authorList>
            <person name="Deng Y."/>
        </authorList>
    </citation>
    <scope>NUCLEOTIDE SEQUENCE</scope>
    <source>
        <strain evidence="2">JCM 31239</strain>
    </source>
</reference>
<evidence type="ECO:0000313" key="3">
    <source>
        <dbReference type="Proteomes" id="UP001177080"/>
    </source>
</evidence>
<accession>A0ABT8XBS0</accession>
<feature type="compositionally biased region" description="Basic and acidic residues" evidence="1">
    <location>
        <begin position="41"/>
        <end position="50"/>
    </location>
</feature>
<dbReference type="InterPro" id="IPR021327">
    <property type="entry name" value="DUF2934"/>
</dbReference>
<proteinExistence type="predicted"/>
<sequence>MDDQNERIRKRAHEIWEEEGRPEGREYTHWLRARADIYAEDGEKSKRPENPLDLLGLSLGRIQPA</sequence>
<dbReference type="Proteomes" id="UP001177080">
    <property type="component" value="Unassembled WGS sequence"/>
</dbReference>
<comment type="caution">
    <text evidence="2">The sequence shown here is derived from an EMBL/GenBank/DDBJ whole genome shotgun (WGS) entry which is preliminary data.</text>
</comment>
<evidence type="ECO:0000256" key="1">
    <source>
        <dbReference type="SAM" id="MobiDB-lite"/>
    </source>
</evidence>
<keyword evidence="3" id="KW-1185">Reference proteome</keyword>
<dbReference type="EMBL" id="WHSC02000003">
    <property type="protein sequence ID" value="MDO6121181.1"/>
    <property type="molecule type" value="Genomic_DNA"/>
</dbReference>
<name>A0ABT8XBS0_9HYPH</name>